<feature type="compositionally biased region" description="Basic and acidic residues" evidence="1">
    <location>
        <begin position="45"/>
        <end position="60"/>
    </location>
</feature>
<gene>
    <name evidence="2" type="ORF">GCM10011383_10820</name>
</gene>
<proteinExistence type="predicted"/>
<organism evidence="2 3">
    <name type="scientific">Hymenobacter cavernae</name>
    <dbReference type="NCBI Taxonomy" id="2044852"/>
    <lineage>
        <taxon>Bacteria</taxon>
        <taxon>Pseudomonadati</taxon>
        <taxon>Bacteroidota</taxon>
        <taxon>Cytophagia</taxon>
        <taxon>Cytophagales</taxon>
        <taxon>Hymenobacteraceae</taxon>
        <taxon>Hymenobacter</taxon>
    </lineage>
</organism>
<evidence type="ECO:0000313" key="2">
    <source>
        <dbReference type="EMBL" id="GGF01758.1"/>
    </source>
</evidence>
<keyword evidence="3" id="KW-1185">Reference proteome</keyword>
<reference evidence="3" key="1">
    <citation type="journal article" date="2019" name="Int. J. Syst. Evol. Microbiol.">
        <title>The Global Catalogue of Microorganisms (GCM) 10K type strain sequencing project: providing services to taxonomists for standard genome sequencing and annotation.</title>
        <authorList>
            <consortium name="The Broad Institute Genomics Platform"/>
            <consortium name="The Broad Institute Genome Sequencing Center for Infectious Disease"/>
            <person name="Wu L."/>
            <person name="Ma J."/>
        </authorList>
    </citation>
    <scope>NUCLEOTIDE SEQUENCE [LARGE SCALE GENOMIC DNA]</scope>
    <source>
        <strain evidence="3">CGMCC 1.15197</strain>
    </source>
</reference>
<name>A0ABQ1TRP5_9BACT</name>
<accession>A0ABQ1TRP5</accession>
<protein>
    <submittedName>
        <fullName evidence="2">Uncharacterized protein</fullName>
    </submittedName>
</protein>
<dbReference type="EMBL" id="BMHT01000002">
    <property type="protein sequence ID" value="GGF01758.1"/>
    <property type="molecule type" value="Genomic_DNA"/>
</dbReference>
<sequence length="66" mass="7658">MSSVLGRPIHPYGLHFAHYHVARRRRRGLADVDIDLLGMRWRRTEGKGGQRKERGGEECFHQMGNT</sequence>
<dbReference type="Proteomes" id="UP000632273">
    <property type="component" value="Unassembled WGS sequence"/>
</dbReference>
<evidence type="ECO:0000256" key="1">
    <source>
        <dbReference type="SAM" id="MobiDB-lite"/>
    </source>
</evidence>
<feature type="region of interest" description="Disordered" evidence="1">
    <location>
        <begin position="45"/>
        <end position="66"/>
    </location>
</feature>
<comment type="caution">
    <text evidence="2">The sequence shown here is derived from an EMBL/GenBank/DDBJ whole genome shotgun (WGS) entry which is preliminary data.</text>
</comment>
<evidence type="ECO:0000313" key="3">
    <source>
        <dbReference type="Proteomes" id="UP000632273"/>
    </source>
</evidence>